<feature type="transmembrane region" description="Helical" evidence="1">
    <location>
        <begin position="21"/>
        <end position="48"/>
    </location>
</feature>
<protein>
    <submittedName>
        <fullName evidence="2">Uncharacterized protein</fullName>
    </submittedName>
</protein>
<evidence type="ECO:0000313" key="2">
    <source>
        <dbReference type="EMBL" id="KZT38231.1"/>
    </source>
</evidence>
<evidence type="ECO:0000256" key="1">
    <source>
        <dbReference type="SAM" id="Phobius"/>
    </source>
</evidence>
<feature type="transmembrane region" description="Helical" evidence="1">
    <location>
        <begin position="54"/>
        <end position="71"/>
    </location>
</feature>
<keyword evidence="1" id="KW-0472">Membrane</keyword>
<keyword evidence="1" id="KW-0812">Transmembrane</keyword>
<dbReference type="AlphaFoldDB" id="A0A166D806"/>
<sequence>MKHWDNVNLLQRDKNRTVGARLVAVMFFDSFTYFVSVSVLFVMLALVTRYASEAIFDIVITPAFAITSILGNRMLLNIPSTYEAALQDQEKNLPSLRVTRDSVVDRQEV</sequence>
<keyword evidence="1" id="KW-1133">Transmembrane helix</keyword>
<evidence type="ECO:0000313" key="3">
    <source>
        <dbReference type="Proteomes" id="UP000076798"/>
    </source>
</evidence>
<organism evidence="2 3">
    <name type="scientific">Sistotremastrum suecicum HHB10207 ss-3</name>
    <dbReference type="NCBI Taxonomy" id="1314776"/>
    <lineage>
        <taxon>Eukaryota</taxon>
        <taxon>Fungi</taxon>
        <taxon>Dikarya</taxon>
        <taxon>Basidiomycota</taxon>
        <taxon>Agaricomycotina</taxon>
        <taxon>Agaricomycetes</taxon>
        <taxon>Sistotremastrales</taxon>
        <taxon>Sistotremastraceae</taxon>
        <taxon>Sistotremastrum</taxon>
    </lineage>
</organism>
<name>A0A166D806_9AGAM</name>
<keyword evidence="3" id="KW-1185">Reference proteome</keyword>
<dbReference type="EMBL" id="KV428067">
    <property type="protein sequence ID" value="KZT38231.1"/>
    <property type="molecule type" value="Genomic_DNA"/>
</dbReference>
<proteinExistence type="predicted"/>
<accession>A0A166D806</accession>
<reference evidence="2 3" key="1">
    <citation type="journal article" date="2016" name="Mol. Biol. Evol.">
        <title>Comparative Genomics of Early-Diverging Mushroom-Forming Fungi Provides Insights into the Origins of Lignocellulose Decay Capabilities.</title>
        <authorList>
            <person name="Nagy L.G."/>
            <person name="Riley R."/>
            <person name="Tritt A."/>
            <person name="Adam C."/>
            <person name="Daum C."/>
            <person name="Floudas D."/>
            <person name="Sun H."/>
            <person name="Yadav J.S."/>
            <person name="Pangilinan J."/>
            <person name="Larsson K.H."/>
            <person name="Matsuura K."/>
            <person name="Barry K."/>
            <person name="Labutti K."/>
            <person name="Kuo R."/>
            <person name="Ohm R.A."/>
            <person name="Bhattacharya S.S."/>
            <person name="Shirouzu T."/>
            <person name="Yoshinaga Y."/>
            <person name="Martin F.M."/>
            <person name="Grigoriev I.V."/>
            <person name="Hibbett D.S."/>
        </authorList>
    </citation>
    <scope>NUCLEOTIDE SEQUENCE [LARGE SCALE GENOMIC DNA]</scope>
    <source>
        <strain evidence="2 3">HHB10207 ss-3</strain>
    </source>
</reference>
<gene>
    <name evidence="2" type="ORF">SISSUDRAFT_1047341</name>
</gene>
<dbReference type="Proteomes" id="UP000076798">
    <property type="component" value="Unassembled WGS sequence"/>
</dbReference>